<feature type="transmembrane region" description="Helical" evidence="16">
    <location>
        <begin position="279"/>
        <end position="300"/>
    </location>
</feature>
<dbReference type="Pfam" id="PF06455">
    <property type="entry name" value="NADH5_C"/>
    <property type="match status" value="1"/>
</dbReference>
<evidence type="ECO:0000259" key="18">
    <source>
        <dbReference type="Pfam" id="PF00662"/>
    </source>
</evidence>
<feature type="transmembrane region" description="Helical" evidence="16">
    <location>
        <begin position="215"/>
        <end position="235"/>
    </location>
</feature>
<geneLocation type="mitochondrion" evidence="20"/>
<evidence type="ECO:0000256" key="14">
    <source>
        <dbReference type="ARBA" id="ARBA00023136"/>
    </source>
</evidence>
<feature type="transmembrane region" description="Helical" evidence="16">
    <location>
        <begin position="247"/>
        <end position="267"/>
    </location>
</feature>
<protein>
    <recommendedName>
        <fullName evidence="3 16">NADH-ubiquinone oxidoreductase chain 5</fullName>
        <ecNumber evidence="2 16">7.1.1.2</ecNumber>
    </recommendedName>
</protein>
<dbReference type="AlphaFoldDB" id="A0A5B9XUT6"/>
<name>A0A5B9XUT6_9TELE</name>
<comment type="subcellular location">
    <subcellularLocation>
        <location evidence="1">Mitochondrion inner membrane</location>
        <topology evidence="1">Multi-pass membrane protein</topology>
    </subcellularLocation>
</comment>
<evidence type="ECO:0000256" key="12">
    <source>
        <dbReference type="ARBA" id="ARBA00023075"/>
    </source>
</evidence>
<dbReference type="InterPro" id="IPR003945">
    <property type="entry name" value="NU5C-like"/>
</dbReference>
<evidence type="ECO:0000256" key="11">
    <source>
        <dbReference type="ARBA" id="ARBA00023027"/>
    </source>
</evidence>
<keyword evidence="6 16" id="KW-0812">Transmembrane</keyword>
<feature type="transmembrane region" description="Helical" evidence="16">
    <location>
        <begin position="81"/>
        <end position="101"/>
    </location>
</feature>
<dbReference type="GO" id="GO:0005743">
    <property type="term" value="C:mitochondrial inner membrane"/>
    <property type="evidence" value="ECO:0007669"/>
    <property type="project" value="UniProtKB-SubCell"/>
</dbReference>
<evidence type="ECO:0000256" key="9">
    <source>
        <dbReference type="ARBA" id="ARBA00022982"/>
    </source>
</evidence>
<evidence type="ECO:0000256" key="7">
    <source>
        <dbReference type="ARBA" id="ARBA00022792"/>
    </source>
</evidence>
<proteinExistence type="inferred from homology"/>
<evidence type="ECO:0000256" key="3">
    <source>
        <dbReference type="ARBA" id="ARBA00021096"/>
    </source>
</evidence>
<evidence type="ECO:0000256" key="10">
    <source>
        <dbReference type="ARBA" id="ARBA00022989"/>
    </source>
</evidence>
<keyword evidence="11 16" id="KW-0520">NAD</keyword>
<gene>
    <name evidence="20" type="primary">ND5</name>
</gene>
<feature type="domain" description="NADH:quinone oxidoreductase/Mrp antiporter transmembrane" evidence="17">
    <location>
        <begin position="139"/>
        <end position="420"/>
    </location>
</feature>
<dbReference type="GO" id="GO:0042773">
    <property type="term" value="P:ATP synthesis coupled electron transport"/>
    <property type="evidence" value="ECO:0007669"/>
    <property type="project" value="InterPro"/>
</dbReference>
<comment type="catalytic activity">
    <reaction evidence="15 16">
        <text>a ubiquinone + NADH + 5 H(+)(in) = a ubiquinol + NAD(+) + 4 H(+)(out)</text>
        <dbReference type="Rhea" id="RHEA:29091"/>
        <dbReference type="Rhea" id="RHEA-COMP:9565"/>
        <dbReference type="Rhea" id="RHEA-COMP:9566"/>
        <dbReference type="ChEBI" id="CHEBI:15378"/>
        <dbReference type="ChEBI" id="CHEBI:16389"/>
        <dbReference type="ChEBI" id="CHEBI:17976"/>
        <dbReference type="ChEBI" id="CHEBI:57540"/>
        <dbReference type="ChEBI" id="CHEBI:57945"/>
        <dbReference type="EC" id="7.1.1.2"/>
    </reaction>
</comment>
<dbReference type="GO" id="GO:0008137">
    <property type="term" value="F:NADH dehydrogenase (ubiquinone) activity"/>
    <property type="evidence" value="ECO:0007669"/>
    <property type="project" value="UniProtKB-EC"/>
</dbReference>
<comment type="similarity">
    <text evidence="16">Belongs to the complex I subunit 5 family.</text>
</comment>
<keyword evidence="14 16" id="KW-0472">Membrane</keyword>
<feature type="transmembrane region" description="Helical" evidence="16">
    <location>
        <begin position="374"/>
        <end position="393"/>
    </location>
</feature>
<dbReference type="Pfam" id="PF00662">
    <property type="entry name" value="Proton_antipo_N"/>
    <property type="match status" value="1"/>
</dbReference>
<feature type="transmembrane region" description="Helical" evidence="16">
    <location>
        <begin position="413"/>
        <end position="436"/>
    </location>
</feature>
<evidence type="ECO:0000256" key="13">
    <source>
        <dbReference type="ARBA" id="ARBA00023128"/>
    </source>
</evidence>
<feature type="transmembrane region" description="Helical" evidence="16">
    <location>
        <begin position="177"/>
        <end position="195"/>
    </location>
</feature>
<evidence type="ECO:0000259" key="19">
    <source>
        <dbReference type="Pfam" id="PF06455"/>
    </source>
</evidence>
<evidence type="ECO:0000313" key="20">
    <source>
        <dbReference type="EMBL" id="QEH58536.1"/>
    </source>
</evidence>
<dbReference type="PRINTS" id="PR01434">
    <property type="entry name" value="NADHDHGNASE5"/>
</dbReference>
<dbReference type="EMBL" id="MK070911">
    <property type="protein sequence ID" value="QEH58536.1"/>
    <property type="molecule type" value="Genomic_DNA"/>
</dbReference>
<feature type="transmembrane region" description="Helical" evidence="16">
    <location>
        <begin position="122"/>
        <end position="139"/>
    </location>
</feature>
<evidence type="ECO:0000256" key="16">
    <source>
        <dbReference type="RuleBase" id="RU003404"/>
    </source>
</evidence>
<dbReference type="InterPro" id="IPR001516">
    <property type="entry name" value="Proton_antipo_N"/>
</dbReference>
<dbReference type="Pfam" id="PF00361">
    <property type="entry name" value="Proton_antipo_M"/>
    <property type="match status" value="1"/>
</dbReference>
<accession>A0A5B9XUT6</accession>
<feature type="transmembrane region" description="Helical" evidence="16">
    <location>
        <begin position="592"/>
        <end position="611"/>
    </location>
</feature>
<keyword evidence="5" id="KW-0679">Respiratory chain</keyword>
<evidence type="ECO:0000256" key="8">
    <source>
        <dbReference type="ARBA" id="ARBA00022967"/>
    </source>
</evidence>
<evidence type="ECO:0000256" key="15">
    <source>
        <dbReference type="ARBA" id="ARBA00049551"/>
    </source>
</evidence>
<keyword evidence="13 16" id="KW-0496">Mitochondrion</keyword>
<evidence type="ECO:0000256" key="4">
    <source>
        <dbReference type="ARBA" id="ARBA00022448"/>
    </source>
</evidence>
<dbReference type="GO" id="GO:0003954">
    <property type="term" value="F:NADH dehydrogenase activity"/>
    <property type="evidence" value="ECO:0007669"/>
    <property type="project" value="TreeGrafter"/>
</dbReference>
<evidence type="ECO:0000259" key="17">
    <source>
        <dbReference type="Pfam" id="PF00361"/>
    </source>
</evidence>
<dbReference type="InterPro" id="IPR018393">
    <property type="entry name" value="NADHpl_OxRdtase_5_subgr"/>
</dbReference>
<keyword evidence="7" id="KW-0999">Mitochondrion inner membrane</keyword>
<sequence length="612" mass="67262">MHPTPLMMASSLVTIFFLLAYPLMTTLSPNPKAPNWALSQVKTAVKLAFFISLLPLFLFLNEGAETITSNWNWMNTLAFNINISLQFDFYSVIFTPVALYVTWSILEFASWYMHSDPNMNRFFKYLLTFLIAMIILVTANNMFQLFIGWEGVGIMSFLLIGWWYGRADANTAALQAVLYNRVGDIGLILAMAWFATNMNSWELQQLFTLSNDMDLTLPLLGLILAATGKSAQFGLHPWLPSAMEGPTPVSALLHSSTMVVAGIFLLIRISPLMENNSTALTTCLCLGALTTLFTATCALTQNDIKKIVAFSTSSQLGLMMVTIGLNQPQLAFLHICTHAFFKAMLFLCSGSIIHSLNNEQDIRKMGGMHNLTPITSSCLTLGSLALTGTPFLAGFFSKDAIIEALNTSYLNAWALTLTLLATSFTAVYSLRVVFFVSMGHPRFNSLSPINENDPTTTNPIKRLAWGSIIAGLLITSNITPLKTPIMSMPPLLKLAALIVTILGLLTALELASLTSKQLKPTPTLTPHHFSNMLGFFPAIVHRMTPKLNLLLGQTIASQMLDLTWMEKIGPKATASLNPPLISSVSNIQQGMIKTYLLLFFLTLTLALLCLAI</sequence>
<feature type="domain" description="NADH-Ubiquinone oxidoreductase (complex I) chain 5 N-terminal" evidence="18">
    <location>
        <begin position="73"/>
        <end position="123"/>
    </location>
</feature>
<evidence type="ECO:0000256" key="2">
    <source>
        <dbReference type="ARBA" id="ARBA00012944"/>
    </source>
</evidence>
<evidence type="ECO:0000256" key="5">
    <source>
        <dbReference type="ARBA" id="ARBA00022660"/>
    </source>
</evidence>
<dbReference type="GO" id="GO:0015990">
    <property type="term" value="P:electron transport coupled proton transport"/>
    <property type="evidence" value="ECO:0007669"/>
    <property type="project" value="TreeGrafter"/>
</dbReference>
<dbReference type="EC" id="7.1.1.2" evidence="2 16"/>
<organism evidence="20">
    <name type="scientific">Pseudambassis lala</name>
    <name type="common">highfin glassy perchlet</name>
    <dbReference type="NCBI Taxonomy" id="3359897"/>
    <lineage>
        <taxon>Eukaryota</taxon>
        <taxon>Metazoa</taxon>
        <taxon>Chordata</taxon>
        <taxon>Craniata</taxon>
        <taxon>Vertebrata</taxon>
        <taxon>Euteleostomi</taxon>
        <taxon>Actinopterygii</taxon>
        <taxon>Neopterygii</taxon>
        <taxon>Teleostei</taxon>
        <taxon>Neoteleostei</taxon>
        <taxon>Acanthomorphata</taxon>
        <taxon>Ovalentaria</taxon>
        <taxon>Ambassidae</taxon>
        <taxon>Pseudambassis</taxon>
    </lineage>
</organism>
<feature type="transmembrane region" description="Helical" evidence="16">
    <location>
        <begin position="6"/>
        <end position="24"/>
    </location>
</feature>
<feature type="transmembrane region" description="Helical" evidence="16">
    <location>
        <begin position="307"/>
        <end position="325"/>
    </location>
</feature>
<feature type="domain" description="NADH dehydrogenase subunit 5 C-terminal" evidence="19">
    <location>
        <begin position="428"/>
        <end position="609"/>
    </location>
</feature>
<feature type="transmembrane region" description="Helical" evidence="16">
    <location>
        <begin position="331"/>
        <end position="353"/>
    </location>
</feature>
<reference evidence="20" key="1">
    <citation type="submission" date="2018-10" db="EMBL/GenBank/DDBJ databases">
        <title>Complete mitochondrial genome of Parambassis lala.</title>
        <authorList>
            <person name="Alam M.J."/>
            <person name="Andriyono S."/>
            <person name="Kim H.-W."/>
        </authorList>
    </citation>
    <scope>NUCLEOTIDE SEQUENCE</scope>
</reference>
<dbReference type="NCBIfam" id="TIGR01974">
    <property type="entry name" value="NDH_I_L"/>
    <property type="match status" value="1"/>
</dbReference>
<keyword evidence="4 16" id="KW-0813">Transport</keyword>
<feature type="transmembrane region" description="Helical" evidence="16">
    <location>
        <begin position="145"/>
        <end position="165"/>
    </location>
</feature>
<dbReference type="PANTHER" id="PTHR42829">
    <property type="entry name" value="NADH-UBIQUINONE OXIDOREDUCTASE CHAIN 5"/>
    <property type="match status" value="1"/>
</dbReference>
<keyword evidence="9" id="KW-0249">Electron transport</keyword>
<feature type="transmembrane region" description="Helical" evidence="16">
    <location>
        <begin position="491"/>
        <end position="513"/>
    </location>
</feature>
<dbReference type="PANTHER" id="PTHR42829:SF2">
    <property type="entry name" value="NADH-UBIQUINONE OXIDOREDUCTASE CHAIN 5"/>
    <property type="match status" value="1"/>
</dbReference>
<comment type="function">
    <text evidence="16">Core subunit of the mitochondrial membrane respiratory chain NADH dehydrogenase (Complex I) which catalyzes electron transfer from NADH through the respiratory chain, using ubiquinone as an electron acceptor. Essential for the catalytic activity and assembly of complex I.</text>
</comment>
<dbReference type="InterPro" id="IPR010934">
    <property type="entry name" value="NADH_DH_su5_C"/>
</dbReference>
<feature type="transmembrane region" description="Helical" evidence="16">
    <location>
        <begin position="44"/>
        <end position="61"/>
    </location>
</feature>
<keyword evidence="12 16" id="KW-0830">Ubiquinone</keyword>
<evidence type="ECO:0000256" key="1">
    <source>
        <dbReference type="ARBA" id="ARBA00004448"/>
    </source>
</evidence>
<evidence type="ECO:0000256" key="6">
    <source>
        <dbReference type="ARBA" id="ARBA00022692"/>
    </source>
</evidence>
<keyword evidence="10 16" id="KW-1133">Transmembrane helix</keyword>
<dbReference type="InterPro" id="IPR001750">
    <property type="entry name" value="ND/Mrp_TM"/>
</dbReference>
<keyword evidence="8" id="KW-1278">Translocase</keyword>